<dbReference type="PANTHER" id="PTHR11059:SF0">
    <property type="entry name" value="DNA REPAIR PROTEIN RECN"/>
    <property type="match status" value="1"/>
</dbReference>
<dbReference type="CDD" id="cd03241">
    <property type="entry name" value="ABC_RecN"/>
    <property type="match status" value="2"/>
</dbReference>
<dbReference type="PIRSF" id="PIRSF003128">
    <property type="entry name" value="RecN"/>
    <property type="match status" value="1"/>
</dbReference>
<dbReference type="NCBIfam" id="TIGR00634">
    <property type="entry name" value="recN"/>
    <property type="match status" value="1"/>
</dbReference>
<evidence type="ECO:0000259" key="11">
    <source>
        <dbReference type="Pfam" id="PF02463"/>
    </source>
</evidence>
<evidence type="ECO:0000256" key="5">
    <source>
        <dbReference type="ARBA" id="ARBA00022763"/>
    </source>
</evidence>
<protein>
    <recommendedName>
        <fullName evidence="3 9">DNA repair protein RecN</fullName>
    </recommendedName>
    <alternativeName>
        <fullName evidence="8 9">Recombination protein N</fullName>
    </alternativeName>
</protein>
<keyword evidence="5 9" id="KW-0227">DNA damage</keyword>
<dbReference type="GO" id="GO:0043590">
    <property type="term" value="C:bacterial nucleoid"/>
    <property type="evidence" value="ECO:0007669"/>
    <property type="project" value="TreeGrafter"/>
</dbReference>
<dbReference type="Proteomes" id="UP000243406">
    <property type="component" value="Unassembled WGS sequence"/>
</dbReference>
<keyword evidence="10" id="KW-0175">Coiled coil</keyword>
<evidence type="ECO:0000256" key="3">
    <source>
        <dbReference type="ARBA" id="ARBA00021315"/>
    </source>
</evidence>
<evidence type="ECO:0000256" key="2">
    <source>
        <dbReference type="ARBA" id="ARBA00009441"/>
    </source>
</evidence>
<evidence type="ECO:0000256" key="9">
    <source>
        <dbReference type="PIRNR" id="PIRNR003128"/>
    </source>
</evidence>
<dbReference type="EMBL" id="FUYN01000005">
    <property type="protein sequence ID" value="SKB59726.1"/>
    <property type="molecule type" value="Genomic_DNA"/>
</dbReference>
<evidence type="ECO:0000313" key="13">
    <source>
        <dbReference type="Proteomes" id="UP000243406"/>
    </source>
</evidence>
<dbReference type="RefSeq" id="WP_079590028.1">
    <property type="nucleotide sequence ID" value="NZ_FUYN01000005.1"/>
</dbReference>
<dbReference type="OrthoDB" id="9806954at2"/>
<keyword evidence="13" id="KW-1185">Reference proteome</keyword>
<dbReference type="InterPro" id="IPR027417">
    <property type="entry name" value="P-loop_NTPase"/>
</dbReference>
<dbReference type="GO" id="GO:0006281">
    <property type="term" value="P:DNA repair"/>
    <property type="evidence" value="ECO:0007669"/>
    <property type="project" value="UniProtKB-KW"/>
</dbReference>
<dbReference type="GO" id="GO:0005524">
    <property type="term" value="F:ATP binding"/>
    <property type="evidence" value="ECO:0007669"/>
    <property type="project" value="UniProtKB-KW"/>
</dbReference>
<accession>A0A1T5CK64</accession>
<comment type="similarity">
    <text evidence="2 9">Belongs to the RecN family.</text>
</comment>
<evidence type="ECO:0000256" key="6">
    <source>
        <dbReference type="ARBA" id="ARBA00022840"/>
    </source>
</evidence>
<dbReference type="InterPro" id="IPR004604">
    <property type="entry name" value="DNA_recomb/repair_RecN"/>
</dbReference>
<dbReference type="GO" id="GO:0009432">
    <property type="term" value="P:SOS response"/>
    <property type="evidence" value="ECO:0007669"/>
    <property type="project" value="TreeGrafter"/>
</dbReference>
<dbReference type="GO" id="GO:0006310">
    <property type="term" value="P:DNA recombination"/>
    <property type="evidence" value="ECO:0007669"/>
    <property type="project" value="InterPro"/>
</dbReference>
<dbReference type="InterPro" id="IPR003395">
    <property type="entry name" value="RecF/RecN/SMC_N"/>
</dbReference>
<keyword evidence="7 9" id="KW-0234">DNA repair</keyword>
<evidence type="ECO:0000313" key="12">
    <source>
        <dbReference type="EMBL" id="SKB59726.1"/>
    </source>
</evidence>
<reference evidence="13" key="1">
    <citation type="submission" date="2017-02" db="EMBL/GenBank/DDBJ databases">
        <authorList>
            <person name="Varghese N."/>
            <person name="Submissions S."/>
        </authorList>
    </citation>
    <scope>NUCLEOTIDE SEQUENCE [LARGE SCALE GENOMIC DNA]</scope>
    <source>
        <strain evidence="13">ATCC 35199</strain>
    </source>
</reference>
<organism evidence="12 13">
    <name type="scientific">Acetoanaerobium noterae</name>
    <dbReference type="NCBI Taxonomy" id="745369"/>
    <lineage>
        <taxon>Bacteria</taxon>
        <taxon>Bacillati</taxon>
        <taxon>Bacillota</taxon>
        <taxon>Clostridia</taxon>
        <taxon>Peptostreptococcales</taxon>
        <taxon>Filifactoraceae</taxon>
        <taxon>Acetoanaerobium</taxon>
    </lineage>
</organism>
<evidence type="ECO:0000256" key="8">
    <source>
        <dbReference type="ARBA" id="ARBA00033408"/>
    </source>
</evidence>
<keyword evidence="6" id="KW-0067">ATP-binding</keyword>
<dbReference type="SUPFAM" id="SSF52540">
    <property type="entry name" value="P-loop containing nucleoside triphosphate hydrolases"/>
    <property type="match status" value="1"/>
</dbReference>
<feature type="coiled-coil region" evidence="10">
    <location>
        <begin position="342"/>
        <end position="369"/>
    </location>
</feature>
<dbReference type="Gene3D" id="3.40.50.300">
    <property type="entry name" value="P-loop containing nucleotide triphosphate hydrolases"/>
    <property type="match status" value="2"/>
</dbReference>
<comment type="function">
    <text evidence="1 9">May be involved in recombinational repair of damaged DNA.</text>
</comment>
<sequence>MLKELCIKDFALIDYSKINFFEGFNIFTGETGAGKSIVIDALLFALGKRADKSFIRKNKSKTTIEAIFYLESNNKDAIKSLLIEEGIDLDEDMIILRREIYEDGKSTCRLNGKLVTRSFLSLITSLMITIHSQNEFSEILTKESQLNILDDFISLKSDDVYNSYKKIFLSYRLKQEELSQILTTYDNAFMLRELDIIKYQIKEIEEAKLNKGEFEGLESKINLLEHSEEISLLINNIYNDSYSNSDNILKKIDLFKNSLSKFSKSDELINNWYEGFNEVYYKLEDITLTIRDNLDKFSYDYGKLADLKQRYSDINKILLKYGKDIDSVFDYLGEMYNRKNYLENIDSNIINLKNEISSLEIDLENYSKKISQKRLIGISELKSAIVDELISLDMINSKFDIKLENTTEFGINGRDSISFLISFNKGEDLKPFNKIASGGEISRFMLALKKVSATFDNISTIVFDEIDTGISGKAAKVVGEKLKEISKHRQIICITHLPQIAAKGDYHFAVQKLESGDKTHSFITQLSKDERISEIAKMISGDDTSTTSYKYAKEMIELN</sequence>
<keyword evidence="4" id="KW-0547">Nucleotide-binding</keyword>
<evidence type="ECO:0000256" key="4">
    <source>
        <dbReference type="ARBA" id="ARBA00022741"/>
    </source>
</evidence>
<proteinExistence type="inferred from homology"/>
<evidence type="ECO:0000256" key="1">
    <source>
        <dbReference type="ARBA" id="ARBA00003618"/>
    </source>
</evidence>
<dbReference type="Pfam" id="PF02463">
    <property type="entry name" value="SMC_N"/>
    <property type="match status" value="1"/>
</dbReference>
<evidence type="ECO:0000256" key="10">
    <source>
        <dbReference type="SAM" id="Coils"/>
    </source>
</evidence>
<dbReference type="Gene3D" id="6.10.140.1090">
    <property type="match status" value="1"/>
</dbReference>
<gene>
    <name evidence="12" type="ORF">SAMN02745120_2223</name>
</gene>
<evidence type="ECO:0000256" key="7">
    <source>
        <dbReference type="ARBA" id="ARBA00023204"/>
    </source>
</evidence>
<name>A0A1T5CK64_9FIRM</name>
<dbReference type="PANTHER" id="PTHR11059">
    <property type="entry name" value="DNA REPAIR PROTEIN RECN"/>
    <property type="match status" value="1"/>
</dbReference>
<feature type="domain" description="RecF/RecN/SMC N-terminal" evidence="11">
    <location>
        <begin position="1"/>
        <end position="516"/>
    </location>
</feature>
<dbReference type="AlphaFoldDB" id="A0A1T5CK64"/>